<evidence type="ECO:0000313" key="2">
    <source>
        <dbReference type="Proteomes" id="UP000615760"/>
    </source>
</evidence>
<gene>
    <name evidence="1" type="ORF">GCM10007424_26820</name>
</gene>
<reference evidence="2" key="1">
    <citation type="journal article" date="2019" name="Int. J. Syst. Evol. Microbiol.">
        <title>The Global Catalogue of Microorganisms (GCM) 10K type strain sequencing project: providing services to taxonomists for standard genome sequencing and annotation.</title>
        <authorList>
            <consortium name="The Broad Institute Genomics Platform"/>
            <consortium name="The Broad Institute Genome Sequencing Center for Infectious Disease"/>
            <person name="Wu L."/>
            <person name="Ma J."/>
        </authorList>
    </citation>
    <scope>NUCLEOTIDE SEQUENCE [LARGE SCALE GENOMIC DNA]</scope>
    <source>
        <strain evidence="2">CGMCC 1.15461</strain>
    </source>
</reference>
<comment type="caution">
    <text evidence="1">The sequence shown here is derived from an EMBL/GenBank/DDBJ whole genome shotgun (WGS) entry which is preliminary data.</text>
</comment>
<organism evidence="1 2">
    <name type="scientific">Flavobacterium suaedae</name>
    <dbReference type="NCBI Taxonomy" id="1767027"/>
    <lineage>
        <taxon>Bacteria</taxon>
        <taxon>Pseudomonadati</taxon>
        <taxon>Bacteroidota</taxon>
        <taxon>Flavobacteriia</taxon>
        <taxon>Flavobacteriales</taxon>
        <taxon>Flavobacteriaceae</taxon>
        <taxon>Flavobacterium</taxon>
    </lineage>
</organism>
<protein>
    <recommendedName>
        <fullName evidence="3">WYL domain-containing protein</fullName>
    </recommendedName>
</protein>
<keyword evidence="2" id="KW-1185">Reference proteome</keyword>
<evidence type="ECO:0000313" key="1">
    <source>
        <dbReference type="EMBL" id="GGB85407.1"/>
    </source>
</evidence>
<dbReference type="EMBL" id="BMJE01000008">
    <property type="protein sequence ID" value="GGB85407.1"/>
    <property type="molecule type" value="Genomic_DNA"/>
</dbReference>
<accession>A0ABQ1K5S3</accession>
<sequence>MYVNRKSNWDIFEIKYYEMTQETLTICYDDGSHRSVKLDDVRKINKINGYYIFFLKRGHLEIIHQKSFQLIAELKWFKDYIYSYK</sequence>
<name>A0ABQ1K5S3_9FLAO</name>
<proteinExistence type="predicted"/>
<dbReference type="Proteomes" id="UP000615760">
    <property type="component" value="Unassembled WGS sequence"/>
</dbReference>
<evidence type="ECO:0008006" key="3">
    <source>
        <dbReference type="Google" id="ProtNLM"/>
    </source>
</evidence>